<proteinExistence type="predicted"/>
<name>A0ACC3N1J2_9PEZI</name>
<sequence>MTTKVAPWLQGLSSEGWEAPQMAASNNTISSASHDAKSLRNSSSRLPKRSLSGLPSSLSRRGSSSQASTQKRRNPLATLSSNDANMLHRHNSTTKLPGTRSISEASDGSLAACGTVQQRSKSASPSKHQETLEWKRRLVQGAVGYGDQTDLFGPSGLENIFAKSKGAENEAPTRKTRLNWLQRSSDIPMPSSPPPWPSNFNQQPGTIQEDNDEPLDLLYEDDEGQDEDRQGSFSSNPFALESPNYRDGDVRHRSNGNTPYRSSPDKAFIERTQDEAAPNRTVSGQTDLEQEDFSPVFVSKHHTVTGQVGYTALDSHLIKQFQSRTVSLRHPSQAHSGNSNDDSTAQQRENSNPSSLVDESEARELPSDQDLSFSENLPTGSPFPNLGNNIELKRGGYSQYGSFKRRPLSPSQSAAETTINPEASGLLSPIPSEGHQGHPTPASPKTPGRNAQPDVPKSRSSGSPLKLFGDHDTFTNNRLLRRMSQLNPDGTLRMPAQADKSDNEDRRLPSDGSFGSGELDDHSFNAEITITSASDSDKSDSDRTPGSDVPVPGSKNPQAFRFESSPQLIDTYKLKRRLSKHSGAGSKGSTLETAYKVGLQATVDDASELQVQAEPTAEQSRSYAEGKRPPTSPFKNPTPKRRRTLHASELRDELASASVSYHHQLQEVVSSRKRKDARHGDAQDTADADILAQRKILRPRNPTPSQRRRQQIEAELREAAEEFAEQQPQKLEAVMEQIESSMASDAPQTLEQQAQAVASEVAAFTLRSRKPSEEHDEQGERKRSVTTQDFLNEAMMVMNLIRAKARPQSNLGSVEESDAEAFAQSLRIDGTPEEDALLRVSRPPSREGSGWRQPSKLKADARVISHLRRYEEVEVDDTDFIANSIASLQVDDGEQMNHAVIVVDEQSNIRITGLPSDRGNEQTESDSHPNTQGSQGSTQDTHKSNGTSTGQTIGTSSTRKSDNVGTLAPDAVAHLIGDQVGGMTFDKDKQRWVRVSKSPAKSTGSFLELPSNVTSDDDPFREISDLPVDEVKEQRRISSPGKLGPDTAAGDTVSSIHDQAFERAAHQQATESRSTSNETVVPRPVTRDSSQPLHNYSSSVPSRYTAFASSQQQERIETRATSWSDEELARMSALGKTRSQPLIYAAAQAELARRSVYGSIPEAPIAEATFPLPPRDPEPADEATVDHVDETAVTEDEVEGEFSALRDNTALDLEDSDIEDIDSPKLRQTPPKPAFPPSSTFRAAPRRISLRRYTLTSGFTTQDVEQSELSFVAPLPGDRMMSVALSVSRPLSKRQQPRQVTELPSSPSKGGSSFMLSELPDFTVHEDDAERPSERALATRLAEQAAAEVNDRYALAVKELVKILTDVNEDEPYWEDLKQLDLRARSLASLHGLEDFCTHIQEMDVSNNALAHLHGAPASVRRLNARSNQLSSLSAWSHLVNLQNLDISNNQLEGLEGLSCLFHLRELRADVNHITELDGIFGLDGLLKLRMRRNKLREVDFGTSRLQLLANLDLSENQITGVAHLENLQSLSELILDGNSLQHGLDISQAIPRLTSLSIKDCNVESWDVSCFPNLQHLIADDNRLASVDSIGKLKNMHTLSMRRQILPEGGALSLFDWPLEARTIYLSGNTIPSLTLSTSFLSVRYLELASVGLQELPDDFGLRMPNLRSLNLNFNSLKDVRPLLNIQKLEHLSICGNRLHRLRKTVATFAKMTTLRTLDIRDNPLTQGFYTNIASTISKHTSVVRRVRGQIEEDDDEQTAALEQSRYGYPSANVQEDNQHRARLDEDTRLRRRVYEMLLANTCRSLEELDGLKLDRTSAAAKDSVWERLLELGIIRRSQNGGCVLLG</sequence>
<accession>A0ACC3N1J2</accession>
<organism evidence="1 2">
    <name type="scientific">Vermiconidia calcicola</name>
    <dbReference type="NCBI Taxonomy" id="1690605"/>
    <lineage>
        <taxon>Eukaryota</taxon>
        <taxon>Fungi</taxon>
        <taxon>Dikarya</taxon>
        <taxon>Ascomycota</taxon>
        <taxon>Pezizomycotina</taxon>
        <taxon>Dothideomycetes</taxon>
        <taxon>Dothideomycetidae</taxon>
        <taxon>Mycosphaerellales</taxon>
        <taxon>Extremaceae</taxon>
        <taxon>Vermiconidia</taxon>
    </lineage>
</organism>
<gene>
    <name evidence="1" type="primary">NUD1_2</name>
    <name evidence="1" type="ORF">LTR37_012140</name>
</gene>
<keyword evidence="2" id="KW-1185">Reference proteome</keyword>
<evidence type="ECO:0000313" key="1">
    <source>
        <dbReference type="EMBL" id="KAK3707498.1"/>
    </source>
</evidence>
<reference evidence="1" key="1">
    <citation type="submission" date="2023-07" db="EMBL/GenBank/DDBJ databases">
        <title>Black Yeasts Isolated from many extreme environments.</title>
        <authorList>
            <person name="Coleine C."/>
            <person name="Stajich J.E."/>
            <person name="Selbmann L."/>
        </authorList>
    </citation>
    <scope>NUCLEOTIDE SEQUENCE</scope>
    <source>
        <strain evidence="1">CCFEE 5714</strain>
    </source>
</reference>
<comment type="caution">
    <text evidence="1">The sequence shown here is derived from an EMBL/GenBank/DDBJ whole genome shotgun (WGS) entry which is preliminary data.</text>
</comment>
<dbReference type="Proteomes" id="UP001281147">
    <property type="component" value="Unassembled WGS sequence"/>
</dbReference>
<protein>
    <submittedName>
        <fullName evidence="1">Protein nud1</fullName>
    </submittedName>
</protein>
<evidence type="ECO:0000313" key="2">
    <source>
        <dbReference type="Proteomes" id="UP001281147"/>
    </source>
</evidence>
<dbReference type="EMBL" id="JAUTXU010000110">
    <property type="protein sequence ID" value="KAK3707498.1"/>
    <property type="molecule type" value="Genomic_DNA"/>
</dbReference>